<name>A0A3S9B6V8_9HYPH</name>
<dbReference type="CDD" id="cd17477">
    <property type="entry name" value="MFS_YcaD_like"/>
    <property type="match status" value="1"/>
</dbReference>
<evidence type="ECO:0000256" key="1">
    <source>
        <dbReference type="ARBA" id="ARBA00022692"/>
    </source>
</evidence>
<feature type="transmembrane region" description="Helical" evidence="5">
    <location>
        <begin position="236"/>
        <end position="253"/>
    </location>
</feature>
<feature type="transmembrane region" description="Helical" evidence="5">
    <location>
        <begin position="98"/>
        <end position="119"/>
    </location>
</feature>
<keyword evidence="2 5" id="KW-1133">Transmembrane helix</keyword>
<feature type="transmembrane region" description="Helical" evidence="5">
    <location>
        <begin position="354"/>
        <end position="373"/>
    </location>
</feature>
<dbReference type="GO" id="GO:0022857">
    <property type="term" value="F:transmembrane transporter activity"/>
    <property type="evidence" value="ECO:0007669"/>
    <property type="project" value="InterPro"/>
</dbReference>
<evidence type="ECO:0000256" key="5">
    <source>
        <dbReference type="SAM" id="Phobius"/>
    </source>
</evidence>
<feature type="transmembrane region" description="Helical" evidence="5">
    <location>
        <begin position="196"/>
        <end position="216"/>
    </location>
</feature>
<dbReference type="InterPro" id="IPR036259">
    <property type="entry name" value="MFS_trans_sf"/>
</dbReference>
<dbReference type="Pfam" id="PF07690">
    <property type="entry name" value="MFS_1"/>
    <property type="match status" value="1"/>
</dbReference>
<dbReference type="GO" id="GO:0005886">
    <property type="term" value="C:plasma membrane"/>
    <property type="evidence" value="ECO:0007669"/>
    <property type="project" value="TreeGrafter"/>
</dbReference>
<dbReference type="SUPFAM" id="SSF103473">
    <property type="entry name" value="MFS general substrate transporter"/>
    <property type="match status" value="1"/>
</dbReference>
<evidence type="ECO:0000256" key="2">
    <source>
        <dbReference type="ARBA" id="ARBA00022989"/>
    </source>
</evidence>
<dbReference type="PANTHER" id="PTHR23521">
    <property type="entry name" value="TRANSPORTER MFS SUPERFAMILY"/>
    <property type="match status" value="1"/>
</dbReference>
<dbReference type="OrthoDB" id="9810614at2"/>
<keyword evidence="1 5" id="KW-0812">Transmembrane</keyword>
<organism evidence="7 8">
    <name type="scientific">Georhizobium profundi</name>
    <dbReference type="NCBI Taxonomy" id="2341112"/>
    <lineage>
        <taxon>Bacteria</taxon>
        <taxon>Pseudomonadati</taxon>
        <taxon>Pseudomonadota</taxon>
        <taxon>Alphaproteobacteria</taxon>
        <taxon>Hyphomicrobiales</taxon>
        <taxon>Rhizobiaceae</taxon>
        <taxon>Georhizobium</taxon>
    </lineage>
</organism>
<dbReference type="EMBL" id="CP032509">
    <property type="protein sequence ID" value="AZN72654.1"/>
    <property type="molecule type" value="Genomic_DNA"/>
</dbReference>
<dbReference type="InterPro" id="IPR011701">
    <property type="entry name" value="MFS"/>
</dbReference>
<evidence type="ECO:0000313" key="7">
    <source>
        <dbReference type="EMBL" id="AZN72654.1"/>
    </source>
</evidence>
<gene>
    <name evidence="7" type="ORF">D5400_16480</name>
</gene>
<feature type="transmembrane region" description="Helical" evidence="5">
    <location>
        <begin position="41"/>
        <end position="61"/>
    </location>
</feature>
<keyword evidence="3 5" id="KW-0472">Membrane</keyword>
<dbReference type="PANTHER" id="PTHR23521:SF3">
    <property type="entry name" value="MFS TRANSPORTER"/>
    <property type="match status" value="1"/>
</dbReference>
<feature type="transmembrane region" description="Helical" evidence="5">
    <location>
        <begin position="329"/>
        <end position="348"/>
    </location>
</feature>
<feature type="region of interest" description="Disordered" evidence="4">
    <location>
        <begin position="393"/>
        <end position="423"/>
    </location>
</feature>
<dbReference type="PROSITE" id="PS50850">
    <property type="entry name" value="MFS"/>
    <property type="match status" value="1"/>
</dbReference>
<feature type="transmembrane region" description="Helical" evidence="5">
    <location>
        <begin position="73"/>
        <end position="92"/>
    </location>
</feature>
<evidence type="ECO:0000256" key="4">
    <source>
        <dbReference type="SAM" id="MobiDB-lite"/>
    </source>
</evidence>
<dbReference type="Gene3D" id="1.20.1250.20">
    <property type="entry name" value="MFS general substrate transporter like domains"/>
    <property type="match status" value="2"/>
</dbReference>
<evidence type="ECO:0000256" key="3">
    <source>
        <dbReference type="ARBA" id="ARBA00023136"/>
    </source>
</evidence>
<sequence>MITNLLPIGSLLSSAFLMLMAGGLAGYLLPLRAVAEGWSTLSVSLMATSYAIGFTTGCVLTPRLVLRVGHVRVFAVLATLMSVSVLLHALIVHPLAWIAIRAVAGFSIAGGYMVIESWLNERVTNETRGSVFSVYMTISMLGLMMGQFAVPLGDAAGPTLFIVGALLYSLAVIPTGISSAQSPQPLSQVTLDIRKLFRNSPASVVGAVLAGAIASAWSNLGPVYSQQSGLSTAEGATMLAAAMIGGAVFQIPLGRFSDRTDRRYVMIFAGLVGLVLSLAAVLVGVDSRWAFFLTMFLLGSVLFPIYSLNVAHANDHAEPNAFVEVSSGLLIIYGFGTMIGPLVTGAAMDAFGPWALFATIATAFGLYSAYAFYRTTKRAKPADEARSEFRAIPIGKGQTPQTVELDPRVDATPDDVIQERPAA</sequence>
<dbReference type="AlphaFoldDB" id="A0A3S9B6V8"/>
<evidence type="ECO:0000313" key="8">
    <source>
        <dbReference type="Proteomes" id="UP000268192"/>
    </source>
</evidence>
<evidence type="ECO:0000259" key="6">
    <source>
        <dbReference type="PROSITE" id="PS50850"/>
    </source>
</evidence>
<dbReference type="Proteomes" id="UP000268192">
    <property type="component" value="Chromosome"/>
</dbReference>
<feature type="transmembrane region" description="Helical" evidence="5">
    <location>
        <begin position="265"/>
        <end position="283"/>
    </location>
</feature>
<feature type="transmembrane region" description="Helical" evidence="5">
    <location>
        <begin position="289"/>
        <end position="308"/>
    </location>
</feature>
<protein>
    <submittedName>
        <fullName evidence="7">MFS transporter</fullName>
    </submittedName>
</protein>
<accession>A0A3S9B6V8</accession>
<dbReference type="InterPro" id="IPR020846">
    <property type="entry name" value="MFS_dom"/>
</dbReference>
<feature type="transmembrane region" description="Helical" evidence="5">
    <location>
        <begin position="131"/>
        <end position="150"/>
    </location>
</feature>
<keyword evidence="8" id="KW-1185">Reference proteome</keyword>
<feature type="transmembrane region" description="Helical" evidence="5">
    <location>
        <begin position="156"/>
        <end position="175"/>
    </location>
</feature>
<reference evidence="7 8" key="1">
    <citation type="submission" date="2018-09" db="EMBL/GenBank/DDBJ databases">
        <title>Marinorhizobium profundi gen. nov., sp. nov., isolated from a deep-sea sediment sample from the New Britain Trench and proposal of Marinorhizobiaceae fam. nov. in the order Rhizobiales of the class Alphaproteobacteria.</title>
        <authorList>
            <person name="Cao J."/>
        </authorList>
    </citation>
    <scope>NUCLEOTIDE SEQUENCE [LARGE SCALE GENOMIC DNA]</scope>
    <source>
        <strain evidence="7 8">WS11</strain>
    </source>
</reference>
<dbReference type="KEGG" id="abaw:D5400_16480"/>
<dbReference type="InterPro" id="IPR047200">
    <property type="entry name" value="MFS_YcaD-like"/>
</dbReference>
<feature type="domain" description="Major facilitator superfamily (MFS) profile" evidence="6">
    <location>
        <begin position="2"/>
        <end position="376"/>
    </location>
</feature>
<dbReference type="RefSeq" id="WP_126010980.1">
    <property type="nucleotide sequence ID" value="NZ_CP032509.1"/>
</dbReference>
<proteinExistence type="predicted"/>